<name>A0A853BZ44_9ACTN</name>
<evidence type="ECO:0000256" key="8">
    <source>
        <dbReference type="ARBA" id="ARBA00022533"/>
    </source>
</evidence>
<dbReference type="GO" id="GO:0009097">
    <property type="term" value="P:isoleucine biosynthetic process"/>
    <property type="evidence" value="ECO:0007669"/>
    <property type="project" value="TreeGrafter"/>
</dbReference>
<comment type="function">
    <text evidence="11">Catalyzes the anaerobic formation of alpha-ketobutyrate and ammonia from threonine in a two-step reaction. The first step involved a dehydration of threonine and a production of enamine intermediates (aminocrotonate), which tautomerizes to its imine form (iminobutyrate). Both intermediates are unstable and short-lived. The second step is the nonenzymatic hydrolysis of the enamine/imine intermediates to form 2-ketobutyrate and free ammonia. In the low water environment of the cell, the second step is accelerated by RidA.</text>
</comment>
<protein>
    <recommendedName>
        <fullName evidence="7">L-threonine dehydratase catabolic TdcB</fullName>
        <ecNumber evidence="6">4.3.1.19</ecNumber>
    </recommendedName>
    <alternativeName>
        <fullName evidence="12">Threonine deaminase</fullName>
    </alternativeName>
</protein>
<dbReference type="NCBIfam" id="TIGR01127">
    <property type="entry name" value="ilvA_1Cterm"/>
    <property type="match status" value="1"/>
</dbReference>
<evidence type="ECO:0000256" key="1">
    <source>
        <dbReference type="ARBA" id="ARBA00001274"/>
    </source>
</evidence>
<keyword evidence="10 14" id="KW-0456">Lyase</keyword>
<dbReference type="GO" id="GO:0004794">
    <property type="term" value="F:threonine deaminase activity"/>
    <property type="evidence" value="ECO:0007669"/>
    <property type="project" value="UniProtKB-EC"/>
</dbReference>
<dbReference type="GO" id="GO:0030170">
    <property type="term" value="F:pyridoxal phosphate binding"/>
    <property type="evidence" value="ECO:0007669"/>
    <property type="project" value="InterPro"/>
</dbReference>
<dbReference type="Pfam" id="PF00291">
    <property type="entry name" value="PALP"/>
    <property type="match status" value="1"/>
</dbReference>
<dbReference type="FunFam" id="3.40.50.1100:FF:000007">
    <property type="entry name" value="L-threonine dehydratase catabolic TdcB"/>
    <property type="match status" value="1"/>
</dbReference>
<reference evidence="14 15" key="1">
    <citation type="submission" date="2020-07" db="EMBL/GenBank/DDBJ databases">
        <title>Sequencing the genomes of 1000 actinobacteria strains.</title>
        <authorList>
            <person name="Klenk H.-P."/>
        </authorList>
    </citation>
    <scope>NUCLEOTIDE SEQUENCE [LARGE SCALE GENOMIC DNA]</scope>
    <source>
        <strain evidence="14 15">DSM 103833</strain>
    </source>
</reference>
<comment type="catalytic activity">
    <reaction evidence="1">
        <text>L-threonine = 2-oxobutanoate + NH4(+)</text>
        <dbReference type="Rhea" id="RHEA:22108"/>
        <dbReference type="ChEBI" id="CHEBI:16763"/>
        <dbReference type="ChEBI" id="CHEBI:28938"/>
        <dbReference type="ChEBI" id="CHEBI:57926"/>
        <dbReference type="EC" id="4.3.1.19"/>
    </reaction>
</comment>
<dbReference type="CDD" id="cd01562">
    <property type="entry name" value="Thr-dehyd"/>
    <property type="match status" value="1"/>
</dbReference>
<comment type="cofactor">
    <cofactor evidence="2">
        <name>pyridoxal 5'-phosphate</name>
        <dbReference type="ChEBI" id="CHEBI:597326"/>
    </cofactor>
</comment>
<dbReference type="InterPro" id="IPR002912">
    <property type="entry name" value="ACT_dom"/>
</dbReference>
<dbReference type="RefSeq" id="WP_179666845.1">
    <property type="nucleotide sequence ID" value="NZ_JACCFP010000001.1"/>
</dbReference>
<dbReference type="GO" id="GO:0006567">
    <property type="term" value="P:L-threonine catabolic process"/>
    <property type="evidence" value="ECO:0007669"/>
    <property type="project" value="InterPro"/>
</dbReference>
<dbReference type="InterPro" id="IPR050147">
    <property type="entry name" value="Ser/Thr_Dehydratase"/>
</dbReference>
<dbReference type="EC" id="4.3.1.19" evidence="6"/>
<dbReference type="GO" id="GO:0006565">
    <property type="term" value="P:L-serine catabolic process"/>
    <property type="evidence" value="ECO:0007669"/>
    <property type="project" value="TreeGrafter"/>
</dbReference>
<keyword evidence="15" id="KW-1185">Reference proteome</keyword>
<keyword evidence="9" id="KW-0663">Pyridoxal phosphate</keyword>
<dbReference type="InterPro" id="IPR036052">
    <property type="entry name" value="TrpB-like_PALP_sf"/>
</dbReference>
<dbReference type="InterPro" id="IPR044561">
    <property type="entry name" value="ACT_ThrD-II-like"/>
</dbReference>
<dbReference type="GO" id="GO:0003941">
    <property type="term" value="F:L-serine ammonia-lyase activity"/>
    <property type="evidence" value="ECO:0007669"/>
    <property type="project" value="TreeGrafter"/>
</dbReference>
<organism evidence="14 15">
    <name type="scientific">Nocardioides thalensis</name>
    <dbReference type="NCBI Taxonomy" id="1914755"/>
    <lineage>
        <taxon>Bacteria</taxon>
        <taxon>Bacillati</taxon>
        <taxon>Actinomycetota</taxon>
        <taxon>Actinomycetes</taxon>
        <taxon>Propionibacteriales</taxon>
        <taxon>Nocardioidaceae</taxon>
        <taxon>Nocardioides</taxon>
    </lineage>
</organism>
<dbReference type="InterPro" id="IPR001926">
    <property type="entry name" value="TrpB-like_PALP"/>
</dbReference>
<sequence length="407" mass="42568">MTIGLPEIESVRGLVDAVAVRTPLVESRWLSSELDLPVWLKCENLQRTGSFKARGAAVRIARLTEEERSRGVVAASAGNHAQGVALAAQQAGIAATIFMPDGAPIPKERATRGYGAEVVFHGRTLEDALGAARQHADETGAVFVHPFDHPDIVAGQGTAGLEIIEDLPDAATVVVPTGGGGLLAGVALAVKERRPGTRVVGVQAAAAAAFPPSMAAGHPIRLPEMSTMADGIAVGQPGDLTFQLVRDHVDEIHTVSEESLSRAIVGLVEREKLVVEPAGAAGVALLRDVVLGEATCELPGPVVVMLSGGNVDPLLLGKVIQHGLSAARRYLRLEVTLRDSPGGLAELLAEVGAAGANVIEVMHERVSPTLRLGEVDVHLQLETRGEPHTEAVLARLRECGYTVVERG</sequence>
<evidence type="ECO:0000313" key="15">
    <source>
        <dbReference type="Proteomes" id="UP000530424"/>
    </source>
</evidence>
<dbReference type="EMBL" id="JACCFP010000001">
    <property type="protein sequence ID" value="NYJ00221.1"/>
    <property type="molecule type" value="Genomic_DNA"/>
</dbReference>
<dbReference type="PROSITE" id="PS51671">
    <property type="entry name" value="ACT"/>
    <property type="match status" value="1"/>
</dbReference>
<keyword evidence="8" id="KW-0021">Allosteric enzyme</keyword>
<dbReference type="FunFam" id="3.40.50.1100:FF:000005">
    <property type="entry name" value="Threonine dehydratase catabolic"/>
    <property type="match status" value="1"/>
</dbReference>
<evidence type="ECO:0000313" key="14">
    <source>
        <dbReference type="EMBL" id="NYJ00221.1"/>
    </source>
</evidence>
<evidence type="ECO:0000256" key="12">
    <source>
        <dbReference type="ARBA" id="ARBA00031427"/>
    </source>
</evidence>
<dbReference type="SUPFAM" id="SSF53686">
    <property type="entry name" value="Tryptophan synthase beta subunit-like PLP-dependent enzymes"/>
    <property type="match status" value="1"/>
</dbReference>
<dbReference type="AlphaFoldDB" id="A0A853BZ44"/>
<evidence type="ECO:0000256" key="6">
    <source>
        <dbReference type="ARBA" id="ARBA00012096"/>
    </source>
</evidence>
<evidence type="ECO:0000256" key="7">
    <source>
        <dbReference type="ARBA" id="ARBA00022248"/>
    </source>
</evidence>
<dbReference type="PANTHER" id="PTHR48078">
    <property type="entry name" value="THREONINE DEHYDRATASE, MITOCHONDRIAL-RELATED"/>
    <property type="match status" value="1"/>
</dbReference>
<proteinExistence type="inferred from homology"/>
<evidence type="ECO:0000256" key="4">
    <source>
        <dbReference type="ARBA" id="ARBA00010869"/>
    </source>
</evidence>
<comment type="pathway">
    <text evidence="3">Amino-acid degradation; L-threonine degradation via propanoate pathway; propanoate from L-threonine: step 1/4.</text>
</comment>
<evidence type="ECO:0000259" key="13">
    <source>
        <dbReference type="PROSITE" id="PS51671"/>
    </source>
</evidence>
<dbReference type="InterPro" id="IPR005789">
    <property type="entry name" value="Thr_deHydtase_catblc"/>
</dbReference>
<dbReference type="CDD" id="cd04886">
    <property type="entry name" value="ACT_ThrD-II-like"/>
    <property type="match status" value="1"/>
</dbReference>
<gene>
    <name evidence="14" type="ORF">HNR19_000919</name>
</gene>
<evidence type="ECO:0000256" key="11">
    <source>
        <dbReference type="ARBA" id="ARBA00025527"/>
    </source>
</evidence>
<evidence type="ECO:0000256" key="5">
    <source>
        <dbReference type="ARBA" id="ARBA00011447"/>
    </source>
</evidence>
<dbReference type="Gene3D" id="3.40.50.1100">
    <property type="match status" value="2"/>
</dbReference>
<feature type="domain" description="ACT" evidence="13">
    <location>
        <begin position="332"/>
        <end position="407"/>
    </location>
</feature>
<evidence type="ECO:0000256" key="3">
    <source>
        <dbReference type="ARBA" id="ARBA00004958"/>
    </source>
</evidence>
<evidence type="ECO:0000256" key="9">
    <source>
        <dbReference type="ARBA" id="ARBA00022898"/>
    </source>
</evidence>
<dbReference type="Proteomes" id="UP000530424">
    <property type="component" value="Unassembled WGS sequence"/>
</dbReference>
<evidence type="ECO:0000256" key="10">
    <source>
        <dbReference type="ARBA" id="ARBA00023239"/>
    </source>
</evidence>
<comment type="similarity">
    <text evidence="4">Belongs to the serine/threonine dehydratase family.</text>
</comment>
<dbReference type="PANTHER" id="PTHR48078:SF6">
    <property type="entry name" value="L-THREONINE DEHYDRATASE CATABOLIC TDCB"/>
    <property type="match status" value="1"/>
</dbReference>
<accession>A0A853BZ44</accession>
<comment type="subunit">
    <text evidence="5">In the native structure, TdcB is in a dimeric form, whereas in the TdcB-AMP complex, it exists in a tetrameric form (dimer of dimers).</text>
</comment>
<dbReference type="InterPro" id="IPR000634">
    <property type="entry name" value="Ser/Thr_deHydtase_PyrdxlP-BS"/>
</dbReference>
<comment type="caution">
    <text evidence="14">The sequence shown here is derived from an EMBL/GenBank/DDBJ whole genome shotgun (WGS) entry which is preliminary data.</text>
</comment>
<evidence type="ECO:0000256" key="2">
    <source>
        <dbReference type="ARBA" id="ARBA00001933"/>
    </source>
</evidence>
<dbReference type="PROSITE" id="PS00165">
    <property type="entry name" value="DEHYDRATASE_SER_THR"/>
    <property type="match status" value="1"/>
</dbReference>